<dbReference type="GO" id="GO:0005758">
    <property type="term" value="C:mitochondrial intermembrane space"/>
    <property type="evidence" value="ECO:0007669"/>
    <property type="project" value="UniProtKB-SubCell"/>
</dbReference>
<dbReference type="GO" id="GO:0016485">
    <property type="term" value="P:protein processing"/>
    <property type="evidence" value="ECO:0007669"/>
    <property type="project" value="TreeGrafter"/>
</dbReference>
<evidence type="ECO:0000256" key="9">
    <source>
        <dbReference type="ARBA" id="ARBA00022801"/>
    </source>
</evidence>
<dbReference type="InterPro" id="IPR055130">
    <property type="entry name" value="PreP_C"/>
</dbReference>
<dbReference type="Gene3D" id="3.30.830.10">
    <property type="entry name" value="Metalloenzyme, LuxS/M16 peptidase-like"/>
    <property type="match status" value="4"/>
</dbReference>
<evidence type="ECO:0000256" key="1">
    <source>
        <dbReference type="ARBA" id="ARBA00001947"/>
    </source>
</evidence>
<keyword evidence="12" id="KW-0482">Metalloprotease</keyword>
<dbReference type="AlphaFoldDB" id="A0A2C5X404"/>
<keyword evidence="11" id="KW-0809">Transit peptide</keyword>
<evidence type="ECO:0000256" key="11">
    <source>
        <dbReference type="ARBA" id="ARBA00022946"/>
    </source>
</evidence>
<dbReference type="FunFam" id="3.30.830.10:FF:000011">
    <property type="entry name" value="Presequence protease, mitochondrial"/>
    <property type="match status" value="1"/>
</dbReference>
<keyword evidence="10" id="KW-0862">Zinc</keyword>
<dbReference type="GO" id="GO:0046872">
    <property type="term" value="F:metal ion binding"/>
    <property type="evidence" value="ECO:0007669"/>
    <property type="project" value="UniProtKB-KW"/>
</dbReference>
<evidence type="ECO:0000256" key="10">
    <source>
        <dbReference type="ARBA" id="ARBA00022833"/>
    </source>
</evidence>
<dbReference type="InterPro" id="IPR011249">
    <property type="entry name" value="Metalloenz_LuxS/M16"/>
</dbReference>
<dbReference type="STRING" id="1035309.A0A2C5X404"/>
<dbReference type="FunFam" id="3.30.830.10:FF:000009">
    <property type="entry name" value="Presequence protease, mitochondrial"/>
    <property type="match status" value="1"/>
</dbReference>
<evidence type="ECO:0000256" key="8">
    <source>
        <dbReference type="ARBA" id="ARBA00022723"/>
    </source>
</evidence>
<dbReference type="Pfam" id="PF22516">
    <property type="entry name" value="PreP_C"/>
    <property type="match status" value="1"/>
</dbReference>
<proteinExistence type="inferred from homology"/>
<dbReference type="SUPFAM" id="SSF63411">
    <property type="entry name" value="LuxS/MPP-like metallohydrolase"/>
    <property type="match status" value="4"/>
</dbReference>
<evidence type="ECO:0000256" key="13">
    <source>
        <dbReference type="ARBA" id="ARBA00023128"/>
    </source>
</evidence>
<dbReference type="GO" id="GO:0004222">
    <property type="term" value="F:metalloendopeptidase activity"/>
    <property type="evidence" value="ECO:0007669"/>
    <property type="project" value="TreeGrafter"/>
</dbReference>
<dbReference type="Pfam" id="PF08367">
    <property type="entry name" value="M16C_assoc"/>
    <property type="match status" value="1"/>
</dbReference>
<dbReference type="PANTHER" id="PTHR43016:SF13">
    <property type="entry name" value="PRESEQUENCE PROTEASE, MITOCHONDRIAL"/>
    <property type="match status" value="1"/>
</dbReference>
<name>A0A2C5X404_9PEZI</name>
<keyword evidence="8" id="KW-0479">Metal-binding</keyword>
<comment type="caution">
    <text evidence="17">The sequence shown here is derived from an EMBL/GenBank/DDBJ whole genome shotgun (WGS) entry which is preliminary data.</text>
</comment>
<evidence type="ECO:0000313" key="18">
    <source>
        <dbReference type="Proteomes" id="UP000222788"/>
    </source>
</evidence>
<dbReference type="PANTHER" id="PTHR43016">
    <property type="entry name" value="PRESEQUENCE PROTEASE"/>
    <property type="match status" value="1"/>
</dbReference>
<evidence type="ECO:0000256" key="5">
    <source>
        <dbReference type="ARBA" id="ARBA00011853"/>
    </source>
</evidence>
<organism evidence="17 18">
    <name type="scientific">Ceratocystis fimbriata CBS 114723</name>
    <dbReference type="NCBI Taxonomy" id="1035309"/>
    <lineage>
        <taxon>Eukaryota</taxon>
        <taxon>Fungi</taxon>
        <taxon>Dikarya</taxon>
        <taxon>Ascomycota</taxon>
        <taxon>Pezizomycotina</taxon>
        <taxon>Sordariomycetes</taxon>
        <taxon>Hypocreomycetidae</taxon>
        <taxon>Microascales</taxon>
        <taxon>Ceratocystidaceae</taxon>
        <taxon>Ceratocystis</taxon>
    </lineage>
</organism>
<dbReference type="EMBL" id="APWK03000059">
    <property type="protein sequence ID" value="PHH52722.1"/>
    <property type="molecule type" value="Genomic_DNA"/>
</dbReference>
<keyword evidence="18" id="KW-1185">Reference proteome</keyword>
<dbReference type="Pfam" id="PF00675">
    <property type="entry name" value="Peptidase_M16"/>
    <property type="match status" value="1"/>
</dbReference>
<accession>A0A2C5X404</accession>
<keyword evidence="9" id="KW-0378">Hydrolase</keyword>
<dbReference type="GO" id="GO:0005759">
    <property type="term" value="C:mitochondrial matrix"/>
    <property type="evidence" value="ECO:0007669"/>
    <property type="project" value="UniProtKB-SubCell"/>
</dbReference>
<comment type="function">
    <text evidence="15">Degrades mitochondrial transit peptides after their cleavage in the intermembrane space or in the matrix, and presequence peptides; clearance of these peptides is required to keep the presequence processing machinery running. Preferentially cleaves the N-terminal side of paired basic amino acid residues. Also degrades other unstructured peptides. May function as an ATP-dependent peptidase as opposed to a metalloendopeptidase.</text>
</comment>
<comment type="subcellular location">
    <subcellularLocation>
        <location evidence="3">Mitochondrion intermembrane space</location>
    </subcellularLocation>
    <subcellularLocation>
        <location evidence="2">Mitochondrion matrix</location>
    </subcellularLocation>
</comment>
<reference evidence="17 18" key="1">
    <citation type="journal article" date="2013" name="Fungal Biol.">
        <title>Analysis of microsatellite markers in the genome of the plant pathogen Ceratocystis fimbriata.</title>
        <authorList>
            <person name="Simpson M.C."/>
            <person name="Wilken P.M."/>
            <person name="Coetzee M.P."/>
            <person name="Wingfield M.J."/>
            <person name="Wingfield B.D."/>
        </authorList>
    </citation>
    <scope>NUCLEOTIDE SEQUENCE [LARGE SCALE GENOMIC DNA]</scope>
    <source>
        <strain evidence="17 18">CBS 114723</strain>
    </source>
</reference>
<dbReference type="Proteomes" id="UP000222788">
    <property type="component" value="Unassembled WGS sequence"/>
</dbReference>
<protein>
    <recommendedName>
        <fullName evidence="6">Presequence protease, mitochondrial</fullName>
    </recommendedName>
    <alternativeName>
        <fullName evidence="14">Pitrilysin metalloproteinase</fullName>
    </alternativeName>
</protein>
<dbReference type="InterPro" id="IPR011765">
    <property type="entry name" value="Pept_M16_N"/>
</dbReference>
<dbReference type="OrthoDB" id="10250783at2759"/>
<dbReference type="InterPro" id="IPR007863">
    <property type="entry name" value="Peptidase_M16_C"/>
</dbReference>
<evidence type="ECO:0000256" key="14">
    <source>
        <dbReference type="ARBA" id="ARBA00034552"/>
    </source>
</evidence>
<evidence type="ECO:0000256" key="15">
    <source>
        <dbReference type="ARBA" id="ARBA00045897"/>
    </source>
</evidence>
<comment type="similarity">
    <text evidence="4">Belongs to the peptidase M16 family. PreP subfamily.</text>
</comment>
<dbReference type="FunFam" id="3.30.830.10:FF:000013">
    <property type="entry name" value="Mitochondrial presequence protease"/>
    <property type="match status" value="1"/>
</dbReference>
<comment type="cofactor">
    <cofactor evidence="1">
        <name>Zn(2+)</name>
        <dbReference type="ChEBI" id="CHEBI:29105"/>
    </cofactor>
</comment>
<gene>
    <name evidence="17" type="primary">CYM1</name>
    <name evidence="17" type="ORF">CFIMG_001927RA</name>
</gene>
<reference evidence="17 18" key="2">
    <citation type="journal article" date="2013" name="IMA Fungus">
        <title>IMA Genome-F 1: Ceratocystis fimbriata: Draft nuclear genome sequence for the plant pathogen, Ceratocystis fimbriata.</title>
        <authorList>
            <person name="Wilken P.M."/>
            <person name="Steenkamp E.T."/>
            <person name="Wingfield M.J."/>
            <person name="de Beer Z.W."/>
            <person name="Wingfield B.D."/>
        </authorList>
    </citation>
    <scope>NUCLEOTIDE SEQUENCE [LARGE SCALE GENOMIC DNA]</scope>
    <source>
        <strain evidence="17 18">CBS 114723</strain>
    </source>
</reference>
<evidence type="ECO:0000259" key="16">
    <source>
        <dbReference type="SMART" id="SM01264"/>
    </source>
</evidence>
<evidence type="ECO:0000256" key="3">
    <source>
        <dbReference type="ARBA" id="ARBA00004569"/>
    </source>
</evidence>
<dbReference type="Pfam" id="PF05193">
    <property type="entry name" value="Peptidase_M16_C"/>
    <property type="match status" value="1"/>
</dbReference>
<evidence type="ECO:0000256" key="2">
    <source>
        <dbReference type="ARBA" id="ARBA00004305"/>
    </source>
</evidence>
<dbReference type="SMART" id="SM01264">
    <property type="entry name" value="M16C_associated"/>
    <property type="match status" value="1"/>
</dbReference>
<keyword evidence="7 17" id="KW-0645">Protease</keyword>
<evidence type="ECO:0000256" key="7">
    <source>
        <dbReference type="ARBA" id="ARBA00022670"/>
    </source>
</evidence>
<keyword evidence="13" id="KW-0496">Mitochondrion</keyword>
<evidence type="ECO:0000256" key="4">
    <source>
        <dbReference type="ARBA" id="ARBA00007575"/>
    </source>
</evidence>
<comment type="subunit">
    <text evidence="5">Monomer and homodimer; homodimerization is induced by binding of the substrate.</text>
</comment>
<feature type="domain" description="Peptidase M16C associated" evidence="16">
    <location>
        <begin position="483"/>
        <end position="739"/>
    </location>
</feature>
<evidence type="ECO:0000256" key="6">
    <source>
        <dbReference type="ARBA" id="ARBA00020167"/>
    </source>
</evidence>
<dbReference type="InterPro" id="IPR013578">
    <property type="entry name" value="Peptidase_M16C_assoc"/>
</dbReference>
<sequence length="1009" mass="113163">MLRSSVKAIGRRNFASVAQPSAIGDKINGFTLLRSKRVPELELTAIHLKHDKTGADYLHIQREDNNNVFSIGFKTNPPDDTGIPHILEHTTLCGSEKYPVRDPFFKMLPRSLSNFMNAFTAFDYTYYPFATTNEQDFKNLMSVYLDATLNPLLKETDFTQEGWRIGPENPQAKVGEEGGKLVFKGVVYNEMKGQMSDASYLYYIRFKDYIHPSVHNSGGDPEKITDLTYEQLKAFHARNYHPSNAKFFTYGDFPFEEHLKQINEHLSSFRAEPRSLEIKNPIDLSSGPQEVVLPGPVDPLVPEDKQYKSSITWVMGDMHDGVEAFALSLMTNLLIDGYGSPLYKGLIESGLGVDWSPNSGYSRAGSRNMFSVGLTGLKKEDVPQLKARIQEIFKEAKRNGFEKSKIDGIMHQLELSLKHKTASFGTGLLSKVFSRWFAGIDPFETLKWNDIVKAIQANLAKGNYLEDLLERYLINDKTLTFTMEPATNFADELVKEEQDRLSTKIEESVKSFGSEEAARRHFEERELELLEQQNQTQDLSALPTVYVKDIPRSKEAPVLSDEEVLGVPTQWREAPTNGITYFRAIMEVNNLPEELRKLLPLLIECMGRLGTHELSTEQFEDLIKLKTGGISLGYHSTPSPTDFKSAKEGVILTGMALDRNVTEMFDLFQKFLRDTNFEREDAPKIIAQLLQSSADGVVNDIASTGHRYAYGYAESGVNRNGWLSQQVEGLAQVELMTSLARSIKPEWDSIKDLVDQLLSLRNIILASGNMRASITCDSESVAANRASLSQFIASFSSSLSAPQKQIFGFDGQPLTLTSKAFFPLPYQVFYGGMSLPAVSYTNPETAPLEILAKLLSDKHLHQEIREKGGAYGGGAYYSGLNGIFGFYSYRDPNPQNTLSIMTKAGEWAVNREWTTGDLDEAKISVFKGLDAPKSVNQIGLGRFLSGVNHEMMEIRRQQLLDVTNEQVQNVANKYIIDGIAKNVHRVAFLGPKQSWVDSSWTVRDMGNSL</sequence>
<evidence type="ECO:0000256" key="12">
    <source>
        <dbReference type="ARBA" id="ARBA00023049"/>
    </source>
</evidence>
<evidence type="ECO:0000313" key="17">
    <source>
        <dbReference type="EMBL" id="PHH52722.1"/>
    </source>
</evidence>